<dbReference type="SUPFAM" id="SSF55781">
    <property type="entry name" value="GAF domain-like"/>
    <property type="match status" value="1"/>
</dbReference>
<evidence type="ECO:0000256" key="3">
    <source>
        <dbReference type="ARBA" id="ARBA00022741"/>
    </source>
</evidence>
<feature type="compositionally biased region" description="Basic and acidic residues" evidence="7">
    <location>
        <begin position="341"/>
        <end position="350"/>
    </location>
</feature>
<dbReference type="InterPro" id="IPR036890">
    <property type="entry name" value="HATPase_C_sf"/>
</dbReference>
<reference evidence="10" key="1">
    <citation type="journal article" date="2015" name="Proc. Natl. Acad. Sci. U.S.A.">
        <title>Networks of energetic and metabolic interactions define dynamics in microbial communities.</title>
        <authorList>
            <person name="Embree M."/>
            <person name="Liu J.K."/>
            <person name="Al-Bassam M.M."/>
            <person name="Zengler K."/>
        </authorList>
    </citation>
    <scope>NUCLEOTIDE SEQUENCE</scope>
</reference>
<keyword evidence="6" id="KW-0902">Two-component regulatory system</keyword>
<comment type="caution">
    <text evidence="10">The sequence shown here is derived from an EMBL/GenBank/DDBJ whole genome shotgun (WGS) entry which is preliminary data.</text>
</comment>
<dbReference type="SUPFAM" id="SSF55874">
    <property type="entry name" value="ATPase domain of HSP90 chaperone/DNA topoisomerase II/histidine kinase"/>
    <property type="match status" value="1"/>
</dbReference>
<dbReference type="PANTHER" id="PTHR43065:SF10">
    <property type="entry name" value="PEROXIDE STRESS-ACTIVATED HISTIDINE KINASE MAK3"/>
    <property type="match status" value="1"/>
</dbReference>
<dbReference type="GO" id="GO:0005524">
    <property type="term" value="F:ATP binding"/>
    <property type="evidence" value="ECO:0007669"/>
    <property type="project" value="UniProtKB-KW"/>
</dbReference>
<dbReference type="PROSITE" id="PS50042">
    <property type="entry name" value="CNMP_BINDING_3"/>
    <property type="match status" value="1"/>
</dbReference>
<dbReference type="GO" id="GO:0000160">
    <property type="term" value="P:phosphorelay signal transduction system"/>
    <property type="evidence" value="ECO:0007669"/>
    <property type="project" value="UniProtKB-KW"/>
</dbReference>
<dbReference type="PROSITE" id="PS50109">
    <property type="entry name" value="HIS_KIN"/>
    <property type="match status" value="1"/>
</dbReference>
<feature type="domain" description="Histidine kinase" evidence="9">
    <location>
        <begin position="542"/>
        <end position="749"/>
    </location>
</feature>
<proteinExistence type="predicted"/>
<evidence type="ECO:0000256" key="5">
    <source>
        <dbReference type="ARBA" id="ARBA00022840"/>
    </source>
</evidence>
<dbReference type="InterPro" id="IPR004358">
    <property type="entry name" value="Sig_transdc_His_kin-like_C"/>
</dbReference>
<dbReference type="GO" id="GO:0016301">
    <property type="term" value="F:kinase activity"/>
    <property type="evidence" value="ECO:0007669"/>
    <property type="project" value="UniProtKB-KW"/>
</dbReference>
<dbReference type="SUPFAM" id="SSF51206">
    <property type="entry name" value="cAMP-binding domain-like"/>
    <property type="match status" value="1"/>
</dbReference>
<dbReference type="InterPro" id="IPR029016">
    <property type="entry name" value="GAF-like_dom_sf"/>
</dbReference>
<dbReference type="PANTHER" id="PTHR43065">
    <property type="entry name" value="SENSOR HISTIDINE KINASE"/>
    <property type="match status" value="1"/>
</dbReference>
<keyword evidence="2" id="KW-0808">Transferase</keyword>
<evidence type="ECO:0000256" key="2">
    <source>
        <dbReference type="ARBA" id="ARBA00022679"/>
    </source>
</evidence>
<dbReference type="SMART" id="SM00387">
    <property type="entry name" value="HATPase_c"/>
    <property type="match status" value="1"/>
</dbReference>
<feature type="region of interest" description="Disordered" evidence="7">
    <location>
        <begin position="323"/>
        <end position="352"/>
    </location>
</feature>
<dbReference type="InterPro" id="IPR005467">
    <property type="entry name" value="His_kinase_dom"/>
</dbReference>
<dbReference type="InterPro" id="IPR003018">
    <property type="entry name" value="GAF"/>
</dbReference>
<dbReference type="CDD" id="cd00038">
    <property type="entry name" value="CAP_ED"/>
    <property type="match status" value="1"/>
</dbReference>
<dbReference type="InterPro" id="IPR000595">
    <property type="entry name" value="cNMP-bd_dom"/>
</dbReference>
<keyword evidence="3" id="KW-0547">Nucleotide-binding</keyword>
<evidence type="ECO:0000256" key="6">
    <source>
        <dbReference type="ARBA" id="ARBA00023012"/>
    </source>
</evidence>
<name>A0A0W8FWN4_9ZZZZ</name>
<feature type="compositionally biased region" description="Acidic residues" evidence="7">
    <location>
        <begin position="323"/>
        <end position="335"/>
    </location>
</feature>
<dbReference type="SMART" id="SM00065">
    <property type="entry name" value="GAF"/>
    <property type="match status" value="1"/>
</dbReference>
<dbReference type="Pfam" id="PF02518">
    <property type="entry name" value="HATPase_c"/>
    <property type="match status" value="1"/>
</dbReference>
<evidence type="ECO:0000256" key="4">
    <source>
        <dbReference type="ARBA" id="ARBA00022777"/>
    </source>
</evidence>
<evidence type="ECO:0000259" key="8">
    <source>
        <dbReference type="PROSITE" id="PS50042"/>
    </source>
</evidence>
<protein>
    <submittedName>
        <fullName evidence="10">Uncharacterized protein</fullName>
    </submittedName>
</protein>
<evidence type="ECO:0000313" key="10">
    <source>
        <dbReference type="EMBL" id="KUG25319.1"/>
    </source>
</evidence>
<dbReference type="Pfam" id="PF00027">
    <property type="entry name" value="cNMP_binding"/>
    <property type="match status" value="1"/>
</dbReference>
<dbReference type="EMBL" id="LNQE01000717">
    <property type="protein sequence ID" value="KUG25319.1"/>
    <property type="molecule type" value="Genomic_DNA"/>
</dbReference>
<organism evidence="10">
    <name type="scientific">hydrocarbon metagenome</name>
    <dbReference type="NCBI Taxonomy" id="938273"/>
    <lineage>
        <taxon>unclassified sequences</taxon>
        <taxon>metagenomes</taxon>
        <taxon>ecological metagenomes</taxon>
    </lineage>
</organism>
<dbReference type="AlphaFoldDB" id="A0A0W8FWN4"/>
<dbReference type="SMART" id="SM00100">
    <property type="entry name" value="cNMP"/>
    <property type="match status" value="1"/>
</dbReference>
<evidence type="ECO:0000259" key="9">
    <source>
        <dbReference type="PROSITE" id="PS50109"/>
    </source>
</evidence>
<dbReference type="InterPro" id="IPR014710">
    <property type="entry name" value="RmlC-like_jellyroll"/>
</dbReference>
<dbReference type="Gene3D" id="3.30.450.40">
    <property type="match status" value="1"/>
</dbReference>
<gene>
    <name evidence="10" type="ORF">ASZ90_004860</name>
</gene>
<dbReference type="InterPro" id="IPR003594">
    <property type="entry name" value="HATPase_dom"/>
</dbReference>
<dbReference type="Gene3D" id="2.60.120.10">
    <property type="entry name" value="Jelly Rolls"/>
    <property type="match status" value="1"/>
</dbReference>
<keyword evidence="5" id="KW-0067">ATP-binding</keyword>
<sequence length="751" mass="85121">MENQLYIALQNNKLFLDIDLQDLDLSEIKGELKTLKEGEILFREENPADNIFLVVSGEINLLKKKLLGSTKSFIFGENDFFGYDEIAEETSRTSTAVALRDCYLISFTEEEINKLLEQNHMIKTNLLNFSDIEPQLTVNKDEIETFEKTDIEQTEETVKDKNRKTDVAFFEQSLKDDVIDKHDTSTGEDAALYEEDIEDTFNKIHTEELSQPQPGQDLNEIEESIEKPLFPDDEDTDTDDYSELSEEALAALSSQDETLEEKPRLLSDFDDAFFKAFNETESKKDNNELSGQEADEFIPEEQLLDQTGNTFSEYLSESIVEEDSFPTEEITEEESPNQNSFEEKLKDKQIKPPPGKISNILLQSDQLKKIIKAAQLVNSNIKIDNVLQDIVNVAIDLTNADRGTLYLVDKERNELWSKVVMGNEVREIRLNVGEGVAGWVAQNRETVNIEDASKDERFKSDFDRVSGYQTHSMLCFPLKNREDEIVGVIQLLNSKNGLFSEMDEEFLSAISIQCSLAIQNAEMLERFLQTERVQSLGKMTNFLIQDIKKPVLVSKRYAEHLKSKELNKDAAQIVEMILEQLTQVADLVQTTSSYSEGKALLRTTRVGLNDTLKEFGDRLESYVKSMNSTIHNRFDKDVKVQIDSKEFFQCYNHIIKNACDAMPDGGNIEVSTKTEKDKVTIIFKDSGFGIPESLLVKVFEPFMTHGKKEGTGLGLTITKKIVESHSGKISVESNLGEGAKVKITLPITSAL</sequence>
<keyword evidence="1" id="KW-0597">Phosphoprotein</keyword>
<dbReference type="Gene3D" id="3.30.565.10">
    <property type="entry name" value="Histidine kinase-like ATPase, C-terminal domain"/>
    <property type="match status" value="1"/>
</dbReference>
<feature type="domain" description="Cyclic nucleotide-binding" evidence="8">
    <location>
        <begin position="14"/>
        <end position="116"/>
    </location>
</feature>
<evidence type="ECO:0000256" key="1">
    <source>
        <dbReference type="ARBA" id="ARBA00022553"/>
    </source>
</evidence>
<dbReference type="Pfam" id="PF01590">
    <property type="entry name" value="GAF"/>
    <property type="match status" value="1"/>
</dbReference>
<dbReference type="InterPro" id="IPR018490">
    <property type="entry name" value="cNMP-bd_dom_sf"/>
</dbReference>
<accession>A0A0W8FWN4</accession>
<keyword evidence="4" id="KW-0418">Kinase</keyword>
<dbReference type="PRINTS" id="PR00344">
    <property type="entry name" value="BCTRLSENSOR"/>
</dbReference>
<evidence type="ECO:0000256" key="7">
    <source>
        <dbReference type="SAM" id="MobiDB-lite"/>
    </source>
</evidence>